<accession>A0A7C3ZAG4</accession>
<keyword evidence="1" id="KW-0732">Signal</keyword>
<sequence>MQILPSSRGLLFSCLLISLAAVPAKVLQAGASPGQPPYPRLEDPQAAPRAASILEQVRLRYDRGLTPEERDRDFLGKIALAKKLLSLNQLLELRNQSLTLLNGYGETSWETLRGLRWPQGDRVGVTLSVPVWVPSQARREPAYAGFEKQWQTVALYQPRPSGYVWFAGSLADINNKSRYRAERTQVEVNSRFAPLAALFLEYIFREGWYDQSKRVPILVVRSGEDTWAVSAFRGPVTAECLSFPDKESASFAAVVVQGRYENLAELHHGRHVPVSNHRLGLALDVNDFNYKNVCDGNPNPVSLALRHYNRDAMHRLDARNLPAWVYTAAKWTGLRIPQEWLYTGFSADWPHFDVGTKNSSERVAH</sequence>
<dbReference type="AlphaFoldDB" id="A0A7C3ZAG4"/>
<gene>
    <name evidence="2" type="ORF">ENW96_14310</name>
</gene>
<evidence type="ECO:0000256" key="1">
    <source>
        <dbReference type="SAM" id="SignalP"/>
    </source>
</evidence>
<protein>
    <recommendedName>
        <fullName evidence="3">Peptidase M15C domain-containing protein</fullName>
    </recommendedName>
</protein>
<comment type="caution">
    <text evidence="2">The sequence shown here is derived from an EMBL/GenBank/DDBJ whole genome shotgun (WGS) entry which is preliminary data.</text>
</comment>
<dbReference type="SUPFAM" id="SSF55166">
    <property type="entry name" value="Hedgehog/DD-peptidase"/>
    <property type="match status" value="1"/>
</dbReference>
<feature type="signal peptide" evidence="1">
    <location>
        <begin position="1"/>
        <end position="20"/>
    </location>
</feature>
<reference evidence="2" key="1">
    <citation type="journal article" date="2020" name="mSystems">
        <title>Genome- and Community-Level Interaction Insights into Carbon Utilization and Element Cycling Functions of Hydrothermarchaeota in Hydrothermal Sediment.</title>
        <authorList>
            <person name="Zhou Z."/>
            <person name="Liu Y."/>
            <person name="Xu W."/>
            <person name="Pan J."/>
            <person name="Luo Z.H."/>
            <person name="Li M."/>
        </authorList>
    </citation>
    <scope>NUCLEOTIDE SEQUENCE [LARGE SCALE GENOMIC DNA]</scope>
    <source>
        <strain evidence="2">SpSt-897</strain>
    </source>
</reference>
<dbReference type="InterPro" id="IPR009045">
    <property type="entry name" value="Zn_M74/Hedgehog-like"/>
</dbReference>
<name>A0A7C3ZAG4_9BACT</name>
<evidence type="ECO:0000313" key="2">
    <source>
        <dbReference type="EMBL" id="HGF35530.1"/>
    </source>
</evidence>
<proteinExistence type="predicted"/>
<organism evidence="2">
    <name type="scientific">Desulfobacca acetoxidans</name>
    <dbReference type="NCBI Taxonomy" id="60893"/>
    <lineage>
        <taxon>Bacteria</taxon>
        <taxon>Pseudomonadati</taxon>
        <taxon>Thermodesulfobacteriota</taxon>
        <taxon>Desulfobaccia</taxon>
        <taxon>Desulfobaccales</taxon>
        <taxon>Desulfobaccaceae</taxon>
        <taxon>Desulfobacca</taxon>
    </lineage>
</organism>
<evidence type="ECO:0008006" key="3">
    <source>
        <dbReference type="Google" id="ProtNLM"/>
    </source>
</evidence>
<dbReference type="EMBL" id="DTMF01000341">
    <property type="protein sequence ID" value="HGF35530.1"/>
    <property type="molecule type" value="Genomic_DNA"/>
</dbReference>
<feature type="chain" id="PRO_5028393898" description="Peptidase M15C domain-containing protein" evidence="1">
    <location>
        <begin position="21"/>
        <end position="365"/>
    </location>
</feature>